<dbReference type="Pfam" id="PF00106">
    <property type="entry name" value="adh_short"/>
    <property type="match status" value="1"/>
</dbReference>
<dbReference type="PANTHER" id="PTHR43157">
    <property type="entry name" value="PHOSPHATIDYLINOSITOL-GLYCAN BIOSYNTHESIS CLASS F PROTEIN-RELATED"/>
    <property type="match status" value="1"/>
</dbReference>
<dbReference type="InterPro" id="IPR002347">
    <property type="entry name" value="SDR_fam"/>
</dbReference>
<dbReference type="PANTHER" id="PTHR43157:SF31">
    <property type="entry name" value="PHOSPHATIDYLINOSITOL-GLYCAN BIOSYNTHESIS CLASS F PROTEIN"/>
    <property type="match status" value="1"/>
</dbReference>
<dbReference type="OrthoDB" id="9809821at2"/>
<dbReference type="EMBL" id="PISE01000037">
    <property type="protein sequence ID" value="PKG22643.1"/>
    <property type="molecule type" value="Genomic_DNA"/>
</dbReference>
<gene>
    <name evidence="3" type="ORF">CWS01_16060</name>
</gene>
<dbReference type="PRINTS" id="PR00081">
    <property type="entry name" value="GDHRDH"/>
</dbReference>
<accession>A0A2N0YZG6</accession>
<evidence type="ECO:0000313" key="3">
    <source>
        <dbReference type="EMBL" id="PKG22643.1"/>
    </source>
</evidence>
<dbReference type="AlphaFoldDB" id="A0A2N0YZG6"/>
<dbReference type="GO" id="GO:0016491">
    <property type="term" value="F:oxidoreductase activity"/>
    <property type="evidence" value="ECO:0007669"/>
    <property type="project" value="UniProtKB-KW"/>
</dbReference>
<proteinExistence type="inferred from homology"/>
<organism evidence="3 4">
    <name type="scientific">Niallia nealsonii</name>
    <dbReference type="NCBI Taxonomy" id="115979"/>
    <lineage>
        <taxon>Bacteria</taxon>
        <taxon>Bacillati</taxon>
        <taxon>Bacillota</taxon>
        <taxon>Bacilli</taxon>
        <taxon>Bacillales</taxon>
        <taxon>Bacillaceae</taxon>
        <taxon>Niallia</taxon>
    </lineage>
</organism>
<dbReference type="SUPFAM" id="SSF51735">
    <property type="entry name" value="NAD(P)-binding Rossmann-fold domains"/>
    <property type="match status" value="1"/>
</dbReference>
<dbReference type="Proteomes" id="UP000233375">
    <property type="component" value="Unassembled WGS sequence"/>
</dbReference>
<name>A0A2N0YZG6_9BACI</name>
<comment type="similarity">
    <text evidence="2">Belongs to the short-chain dehydrogenases/reductases (SDR) family.</text>
</comment>
<evidence type="ECO:0000256" key="1">
    <source>
        <dbReference type="ARBA" id="ARBA00023002"/>
    </source>
</evidence>
<evidence type="ECO:0000313" key="4">
    <source>
        <dbReference type="Proteomes" id="UP000233375"/>
    </source>
</evidence>
<keyword evidence="1" id="KW-0560">Oxidoreductase</keyword>
<protein>
    <submittedName>
        <fullName evidence="3">Ketoreductase</fullName>
    </submittedName>
</protein>
<dbReference type="Gene3D" id="3.40.50.720">
    <property type="entry name" value="NAD(P)-binding Rossmann-like Domain"/>
    <property type="match status" value="1"/>
</dbReference>
<dbReference type="InterPro" id="IPR036291">
    <property type="entry name" value="NAD(P)-bd_dom_sf"/>
</dbReference>
<dbReference type="PRINTS" id="PR00080">
    <property type="entry name" value="SDRFAMILY"/>
</dbReference>
<evidence type="ECO:0000256" key="2">
    <source>
        <dbReference type="RuleBase" id="RU000363"/>
    </source>
</evidence>
<comment type="caution">
    <text evidence="3">The sequence shown here is derived from an EMBL/GenBank/DDBJ whole genome shotgun (WGS) entry which is preliminary data.</text>
</comment>
<dbReference type="RefSeq" id="WP_101178193.1">
    <property type="nucleotide sequence ID" value="NZ_PISE01000037.1"/>
</dbReference>
<sequence length="288" mass="32316">MQNRILLITGATDGIGKVAAKALAKKGHTVIIHGRNKNKAQTVCEEIKLETGNDKVDTLIADLFSFTDIKRMTEDFKKKYDRLDVLINNAGAIFSKEREITKDGLEKTMTLNVFSPLLLTELLLDVLVKSPSARIINTSSATHKIATKPDFSDLQLEKNYTPSKAYALSKLYTIWITRHLAIELKDRGFNNITANALHPGAVATRFGQDNDKGFIQNMIFKVALPFMASPEKGAATTVYLATSKEVENVTEKFFGNMKEEKPQDKHYSAEHEKILWDYCMKIIGPYLD</sequence>
<reference evidence="3 4" key="1">
    <citation type="journal article" date="2003" name="Int. J. Syst. Evol. Microbiol.">
        <title>Bacillus nealsonii sp. nov., isolated from a spacecraft-assembly facility, whose spores are gamma-radiation resistant.</title>
        <authorList>
            <person name="Venkateswaran K."/>
            <person name="Kempf M."/>
            <person name="Chen F."/>
            <person name="Satomi M."/>
            <person name="Nicholson W."/>
            <person name="Kern R."/>
        </authorList>
    </citation>
    <scope>NUCLEOTIDE SEQUENCE [LARGE SCALE GENOMIC DNA]</scope>
    <source>
        <strain evidence="3 4">FO-92</strain>
    </source>
</reference>
<keyword evidence="4" id="KW-1185">Reference proteome</keyword>